<feature type="region of interest" description="Disordered" evidence="8">
    <location>
        <begin position="91"/>
        <end position="123"/>
    </location>
</feature>
<keyword evidence="7" id="KW-0067">ATP-binding</keyword>
<accession>A0A7S2FG43</accession>
<dbReference type="InterPro" id="IPR023465">
    <property type="entry name" value="Riboflavin_kinase_dom_sf"/>
</dbReference>
<dbReference type="AlphaFoldDB" id="A0A7S2FG43"/>
<evidence type="ECO:0000256" key="3">
    <source>
        <dbReference type="ARBA" id="ARBA00022630"/>
    </source>
</evidence>
<organism evidence="10">
    <name type="scientific">Florenciella parvula</name>
    <dbReference type="NCBI Taxonomy" id="236787"/>
    <lineage>
        <taxon>Eukaryota</taxon>
        <taxon>Sar</taxon>
        <taxon>Stramenopiles</taxon>
        <taxon>Ochrophyta</taxon>
        <taxon>Dictyochophyceae</taxon>
        <taxon>Florenciellales</taxon>
        <taxon>Florenciella</taxon>
    </lineage>
</organism>
<dbReference type="GO" id="GO:0009231">
    <property type="term" value="P:riboflavin biosynthetic process"/>
    <property type="evidence" value="ECO:0007669"/>
    <property type="project" value="InterPro"/>
</dbReference>
<dbReference type="EMBL" id="HBGT01006364">
    <property type="protein sequence ID" value="CAD9393743.1"/>
    <property type="molecule type" value="Transcribed_RNA"/>
</dbReference>
<sequence length="123" mass="13317">MRMTLVGSQRPELKFPSFPMLVAQITKDVKDAEEALEMSPYNTCRWDPWLKRATLDKGYAAPVGPVPEWGFVPFNDLLEDVADEMQGMSWQELAGMPPPPKPGSVADTGGGGSASGIHPSWGG</sequence>
<evidence type="ECO:0000256" key="4">
    <source>
        <dbReference type="ARBA" id="ARBA00022643"/>
    </source>
</evidence>
<evidence type="ECO:0000256" key="1">
    <source>
        <dbReference type="ARBA" id="ARBA00005201"/>
    </source>
</evidence>
<keyword evidence="4" id="KW-0288">FMN</keyword>
<name>A0A7S2FG43_9STRA</name>
<feature type="domain" description="Riboflavin kinase" evidence="9">
    <location>
        <begin position="1"/>
        <end position="35"/>
    </location>
</feature>
<dbReference type="GO" id="GO:0005524">
    <property type="term" value="F:ATP binding"/>
    <property type="evidence" value="ECO:0007669"/>
    <property type="project" value="UniProtKB-KW"/>
</dbReference>
<reference evidence="10" key="1">
    <citation type="submission" date="2021-01" db="EMBL/GenBank/DDBJ databases">
        <authorList>
            <person name="Corre E."/>
            <person name="Pelletier E."/>
            <person name="Niang G."/>
            <person name="Scheremetjew M."/>
            <person name="Finn R."/>
            <person name="Kale V."/>
            <person name="Holt S."/>
            <person name="Cochrane G."/>
            <person name="Meng A."/>
            <person name="Brown T."/>
            <person name="Cohen L."/>
        </authorList>
    </citation>
    <scope>NUCLEOTIDE SEQUENCE</scope>
    <source>
        <strain evidence="10">RCC1693</strain>
    </source>
</reference>
<gene>
    <name evidence="10" type="ORF">FPAR1323_LOCUS3464</name>
</gene>
<evidence type="ECO:0000256" key="6">
    <source>
        <dbReference type="ARBA" id="ARBA00022741"/>
    </source>
</evidence>
<evidence type="ECO:0000256" key="2">
    <source>
        <dbReference type="ARBA" id="ARBA00012105"/>
    </source>
</evidence>
<dbReference type="UniPathway" id="UPA00276">
    <property type="reaction ID" value="UER00406"/>
</dbReference>
<dbReference type="Gene3D" id="2.40.30.30">
    <property type="entry name" value="Riboflavin kinase-like"/>
    <property type="match status" value="1"/>
</dbReference>
<dbReference type="Pfam" id="PF01687">
    <property type="entry name" value="Flavokinase"/>
    <property type="match status" value="1"/>
</dbReference>
<protein>
    <recommendedName>
        <fullName evidence="2">riboflavin kinase</fullName>
        <ecNumber evidence="2">2.7.1.26</ecNumber>
    </recommendedName>
</protein>
<dbReference type="InterPro" id="IPR015865">
    <property type="entry name" value="Riboflavin_kinase_bac/euk"/>
</dbReference>
<evidence type="ECO:0000256" key="7">
    <source>
        <dbReference type="ARBA" id="ARBA00022840"/>
    </source>
</evidence>
<keyword evidence="3" id="KW-0285">Flavoprotein</keyword>
<keyword evidence="5" id="KW-0808">Transferase</keyword>
<evidence type="ECO:0000256" key="5">
    <source>
        <dbReference type="ARBA" id="ARBA00022679"/>
    </source>
</evidence>
<evidence type="ECO:0000313" key="10">
    <source>
        <dbReference type="EMBL" id="CAD9393743.1"/>
    </source>
</evidence>
<keyword evidence="6" id="KW-0547">Nucleotide-binding</keyword>
<comment type="pathway">
    <text evidence="1">Cofactor biosynthesis; FMN biosynthesis; FMN from riboflavin (ATP route): step 1/1.</text>
</comment>
<dbReference type="GO" id="GO:0008531">
    <property type="term" value="F:riboflavin kinase activity"/>
    <property type="evidence" value="ECO:0007669"/>
    <property type="project" value="UniProtKB-EC"/>
</dbReference>
<dbReference type="EC" id="2.7.1.26" evidence="2"/>
<proteinExistence type="predicted"/>
<dbReference type="GO" id="GO:0009398">
    <property type="term" value="P:FMN biosynthetic process"/>
    <property type="evidence" value="ECO:0007669"/>
    <property type="project" value="UniProtKB-UniPathway"/>
</dbReference>
<evidence type="ECO:0000259" key="9">
    <source>
        <dbReference type="Pfam" id="PF01687"/>
    </source>
</evidence>
<evidence type="ECO:0000256" key="8">
    <source>
        <dbReference type="SAM" id="MobiDB-lite"/>
    </source>
</evidence>